<comment type="caution">
    <text evidence="1">The sequence shown here is derived from an EMBL/GenBank/DDBJ whole genome shotgun (WGS) entry which is preliminary data.</text>
</comment>
<dbReference type="EMBL" id="JAUSRA010000001">
    <property type="protein sequence ID" value="MDP9794959.1"/>
    <property type="molecule type" value="Genomic_DNA"/>
</dbReference>
<evidence type="ECO:0000313" key="2">
    <source>
        <dbReference type="Proteomes" id="UP001240984"/>
    </source>
</evidence>
<sequence>MIPKVYPPGTRTIITLGVRRREFLSPSFASVTLGGPGVGVPKQDTSFFGYWRLGRSAPG</sequence>
<keyword evidence="2" id="KW-1185">Reference proteome</keyword>
<protein>
    <submittedName>
        <fullName evidence="1">NADPH-dependent ferric siderophore reductase</fullName>
    </submittedName>
</protein>
<organism evidence="1 2">
    <name type="scientific">Catenuloplanes nepalensis</name>
    <dbReference type="NCBI Taxonomy" id="587533"/>
    <lineage>
        <taxon>Bacteria</taxon>
        <taxon>Bacillati</taxon>
        <taxon>Actinomycetota</taxon>
        <taxon>Actinomycetes</taxon>
        <taxon>Micromonosporales</taxon>
        <taxon>Micromonosporaceae</taxon>
        <taxon>Catenuloplanes</taxon>
    </lineage>
</organism>
<accession>A0ABT9MUB3</accession>
<dbReference type="Proteomes" id="UP001240984">
    <property type="component" value="Unassembled WGS sequence"/>
</dbReference>
<gene>
    <name evidence="1" type="ORF">J2S43_003471</name>
</gene>
<dbReference type="RefSeq" id="WP_306830373.1">
    <property type="nucleotide sequence ID" value="NZ_JAUSRA010000001.1"/>
</dbReference>
<evidence type="ECO:0000313" key="1">
    <source>
        <dbReference type="EMBL" id="MDP9794959.1"/>
    </source>
</evidence>
<reference evidence="1 2" key="1">
    <citation type="submission" date="2023-07" db="EMBL/GenBank/DDBJ databases">
        <title>Sequencing the genomes of 1000 actinobacteria strains.</title>
        <authorList>
            <person name="Klenk H.-P."/>
        </authorList>
    </citation>
    <scope>NUCLEOTIDE SEQUENCE [LARGE SCALE GENOMIC DNA]</scope>
    <source>
        <strain evidence="1 2">DSM 44710</strain>
    </source>
</reference>
<proteinExistence type="predicted"/>
<name>A0ABT9MUB3_9ACTN</name>